<feature type="region of interest" description="Disordered" evidence="4">
    <location>
        <begin position="524"/>
        <end position="563"/>
    </location>
</feature>
<dbReference type="SUPFAM" id="SSF58104">
    <property type="entry name" value="Methyl-accepting chemotaxis protein (MCP) signaling domain"/>
    <property type="match status" value="1"/>
</dbReference>
<reference evidence="8" key="1">
    <citation type="submission" date="2022-08" db="EMBL/GenBank/DDBJ databases">
        <title>Nisaea acidiphila sp. nov., isolated from a marine algal debris and emended description of the genus Nisaea Urios et al. 2008.</title>
        <authorList>
            <person name="Kwon K."/>
        </authorList>
    </citation>
    <scope>NUCLEOTIDE SEQUENCE</scope>
    <source>
        <strain evidence="8">MEBiC11861</strain>
    </source>
</reference>
<comment type="similarity">
    <text evidence="2">Belongs to the methyl-accepting chemotaxis (MCP) protein family.</text>
</comment>
<keyword evidence="9" id="KW-1185">Reference proteome</keyword>
<evidence type="ECO:0000256" key="3">
    <source>
        <dbReference type="PROSITE-ProRule" id="PRU00284"/>
    </source>
</evidence>
<feature type="domain" description="Methyl-accepting transducer" evidence="6">
    <location>
        <begin position="290"/>
        <end position="505"/>
    </location>
</feature>
<feature type="compositionally biased region" description="Basic and acidic residues" evidence="4">
    <location>
        <begin position="552"/>
        <end position="563"/>
    </location>
</feature>
<dbReference type="GO" id="GO:0004888">
    <property type="term" value="F:transmembrane signaling receptor activity"/>
    <property type="evidence" value="ECO:0007669"/>
    <property type="project" value="InterPro"/>
</dbReference>
<dbReference type="Pfam" id="PF00672">
    <property type="entry name" value="HAMP"/>
    <property type="match status" value="1"/>
</dbReference>
<keyword evidence="1" id="KW-0145">Chemotaxis</keyword>
<dbReference type="Gene3D" id="1.10.287.950">
    <property type="entry name" value="Methyl-accepting chemotaxis protein"/>
    <property type="match status" value="1"/>
</dbReference>
<dbReference type="PROSITE" id="PS50111">
    <property type="entry name" value="CHEMOTAXIS_TRANSDUC_2"/>
    <property type="match status" value="1"/>
</dbReference>
<feature type="domain" description="HAMP" evidence="7">
    <location>
        <begin position="232"/>
        <end position="285"/>
    </location>
</feature>
<gene>
    <name evidence="8" type="ORF">NUH88_03095</name>
</gene>
<dbReference type="RefSeq" id="WP_257769905.1">
    <property type="nucleotide sequence ID" value="NZ_CP102480.1"/>
</dbReference>
<dbReference type="EMBL" id="CP102480">
    <property type="protein sequence ID" value="UUX50689.1"/>
    <property type="molecule type" value="Genomic_DNA"/>
</dbReference>
<dbReference type="InterPro" id="IPR051310">
    <property type="entry name" value="MCP_chemotaxis"/>
</dbReference>
<evidence type="ECO:0000313" key="9">
    <source>
        <dbReference type="Proteomes" id="UP001060336"/>
    </source>
</evidence>
<dbReference type="AlphaFoldDB" id="A0A9J7AW65"/>
<evidence type="ECO:0000256" key="2">
    <source>
        <dbReference type="ARBA" id="ARBA00029447"/>
    </source>
</evidence>
<dbReference type="GO" id="GO:0006935">
    <property type="term" value="P:chemotaxis"/>
    <property type="evidence" value="ECO:0007669"/>
    <property type="project" value="UniProtKB-KW"/>
</dbReference>
<evidence type="ECO:0000256" key="5">
    <source>
        <dbReference type="SAM" id="Phobius"/>
    </source>
</evidence>
<keyword evidence="5" id="KW-1133">Transmembrane helix</keyword>
<dbReference type="PANTHER" id="PTHR43531">
    <property type="entry name" value="PROTEIN ICFG"/>
    <property type="match status" value="1"/>
</dbReference>
<evidence type="ECO:0000256" key="1">
    <source>
        <dbReference type="ARBA" id="ARBA00022500"/>
    </source>
</evidence>
<dbReference type="GO" id="GO:0007165">
    <property type="term" value="P:signal transduction"/>
    <property type="evidence" value="ECO:0007669"/>
    <property type="project" value="UniProtKB-KW"/>
</dbReference>
<dbReference type="InterPro" id="IPR004089">
    <property type="entry name" value="MCPsignal_dom"/>
</dbReference>
<evidence type="ECO:0000313" key="8">
    <source>
        <dbReference type="EMBL" id="UUX50689.1"/>
    </source>
</evidence>
<dbReference type="CDD" id="cd06225">
    <property type="entry name" value="HAMP"/>
    <property type="match status" value="1"/>
</dbReference>
<keyword evidence="5" id="KW-0472">Membrane</keyword>
<dbReference type="KEGG" id="naci:NUH88_03095"/>
<dbReference type="Pfam" id="PF00015">
    <property type="entry name" value="MCPsignal"/>
    <property type="match status" value="1"/>
</dbReference>
<dbReference type="InterPro" id="IPR004090">
    <property type="entry name" value="Chemotax_Me-accpt_rcpt"/>
</dbReference>
<dbReference type="GO" id="GO:0005886">
    <property type="term" value="C:plasma membrane"/>
    <property type="evidence" value="ECO:0007669"/>
    <property type="project" value="TreeGrafter"/>
</dbReference>
<name>A0A9J7AW65_9PROT</name>
<dbReference type="PROSITE" id="PS50885">
    <property type="entry name" value="HAMP"/>
    <property type="match status" value="1"/>
</dbReference>
<protein>
    <submittedName>
        <fullName evidence="8">Methyl-accepting chemotaxis protein</fullName>
    </submittedName>
</protein>
<evidence type="ECO:0000256" key="4">
    <source>
        <dbReference type="SAM" id="MobiDB-lite"/>
    </source>
</evidence>
<dbReference type="SMART" id="SM00304">
    <property type="entry name" value="HAMP"/>
    <property type="match status" value="2"/>
</dbReference>
<accession>A0A9J7AW65</accession>
<feature type="compositionally biased region" description="Low complexity" evidence="4">
    <location>
        <begin position="524"/>
        <end position="537"/>
    </location>
</feature>
<evidence type="ECO:0000259" key="7">
    <source>
        <dbReference type="PROSITE" id="PS50885"/>
    </source>
</evidence>
<evidence type="ECO:0000259" key="6">
    <source>
        <dbReference type="PROSITE" id="PS50111"/>
    </source>
</evidence>
<dbReference type="Proteomes" id="UP001060336">
    <property type="component" value="Chromosome"/>
</dbReference>
<dbReference type="InterPro" id="IPR003660">
    <property type="entry name" value="HAMP_dom"/>
</dbReference>
<keyword evidence="5" id="KW-0812">Transmembrane</keyword>
<sequence>MSLNMSTKLTALVLFMAAALCGFAGFAIWTMSDVKSQVEQITSTDTPIATLVGSAVESQLQQEMALHIALSVAAQGRGAFADEYLEQFATYGSAVDTKLAEINKLLKPVVEAGGDRGLEYAEVQKLLAEIEVEHDEITKTGQTVITQLKALIKAASGRIPRLSHLSTHTSKIEEMQTRLNTHVHQLLDRVNGMSSASVEAINAAEQRAISSLTIAAVIAVSLSLIVGIPLAIGIRRRLNAAVAAVDRFAAGDLTADVPVSGSNDEIGRVMKAIDAMQKNLQDMLGTIRTVSGGVTSGSSELRQTAQQVSDGVNDQASSVQETSAAMEEMTAGIRQNAKNAEETEKVSERMATEASRCADAMTATAAAMKDISDKILVVEEITRKIELLALNASVEAARAGEHGRGFAVVASEVSRLAEISKQAASEIQDASADGREAAENTNRLLNDLLPEITRTKDLVQGITAASEEQSVGADEINVAIHRLNTVIQQNAAAAQQMAATSGALAGRGRELQDSVSRFKLNGVASPAMAEAAPAPAKAKAKAKSESEDDAQEDKITSGDFGKY</sequence>
<keyword evidence="3" id="KW-0807">Transducer</keyword>
<dbReference type="PRINTS" id="PR00260">
    <property type="entry name" value="CHEMTRNSDUCR"/>
</dbReference>
<feature type="transmembrane region" description="Helical" evidence="5">
    <location>
        <begin position="212"/>
        <end position="232"/>
    </location>
</feature>
<organism evidence="8 9">
    <name type="scientific">Nisaea acidiphila</name>
    <dbReference type="NCBI Taxonomy" id="1862145"/>
    <lineage>
        <taxon>Bacteria</taxon>
        <taxon>Pseudomonadati</taxon>
        <taxon>Pseudomonadota</taxon>
        <taxon>Alphaproteobacteria</taxon>
        <taxon>Rhodospirillales</taxon>
        <taxon>Thalassobaculaceae</taxon>
        <taxon>Nisaea</taxon>
    </lineage>
</organism>
<dbReference type="SMART" id="SM00283">
    <property type="entry name" value="MA"/>
    <property type="match status" value="1"/>
</dbReference>
<dbReference type="PANTHER" id="PTHR43531:SF11">
    <property type="entry name" value="METHYL-ACCEPTING CHEMOTAXIS PROTEIN 3"/>
    <property type="match status" value="1"/>
</dbReference>
<proteinExistence type="inferred from homology"/>